<proteinExistence type="predicted"/>
<evidence type="ECO:0000313" key="3">
    <source>
        <dbReference type="EMBL" id="SEN81191.1"/>
    </source>
</evidence>
<dbReference type="Proteomes" id="UP000198809">
    <property type="component" value="Unassembled WGS sequence"/>
</dbReference>
<name>A0A1H8JKX8_9BACL</name>
<sequence length="490" mass="55538">MSQIETKSDQYFRAMSIFKELGFINISNKNKGNSVVETYTSEDVKKFLKNRSNVASQKKLRNISRYLLSASGHYQRLILYFSTLHTMDYTLPPMTTDIGSVNPKKFKKDYEEHAKVAEKIDISSSFLEARITSYVDGAFYGFARPTKNGFYLQKLDPDYCKITFIDPDTGLLGYSFDFSYFNNNTSMLNSFPDYFREIYDRVKGNNSSSEKWERIESPLAICLTASYDFNPVPAFSSVFEGILDIADFKALAKTKEELENFMLLLQKIPMDSKEANKFLIEEDYVKTFHENLLDISPEQVGVATGPMDITAVKFDKDTYDKNKVGQATTQFWDETGVSNLLFSANASTSSALKYSTGTDESDAFRLIKVIEKWCNSYIQATGNYKYSFKLNILPATKLNRNELIESALKLANAGMPVKNEIMALRGYSPNTALMNSYLENEILKLPDVLVPLSSAHTATPSDLNGRPKTKEEDLSDKGLKNRDNESNKED</sequence>
<dbReference type="OrthoDB" id="2077964at2"/>
<dbReference type="Proteomes" id="UP000683429">
    <property type="component" value="Chromosome"/>
</dbReference>
<protein>
    <recommendedName>
        <fullName evidence="6">Phage portal protein, SPP1 family</fullName>
    </recommendedName>
</protein>
<dbReference type="EMBL" id="FODH01000003">
    <property type="protein sequence ID" value="SEN81191.1"/>
    <property type="molecule type" value="Genomic_DNA"/>
</dbReference>
<evidence type="ECO:0008006" key="6">
    <source>
        <dbReference type="Google" id="ProtNLM"/>
    </source>
</evidence>
<dbReference type="AlphaFoldDB" id="A0A1H8JKX8"/>
<feature type="region of interest" description="Disordered" evidence="1">
    <location>
        <begin position="456"/>
        <end position="490"/>
    </location>
</feature>
<organism evidence="3 4">
    <name type="scientific">Paenibacillus sophorae</name>
    <dbReference type="NCBI Taxonomy" id="1333845"/>
    <lineage>
        <taxon>Bacteria</taxon>
        <taxon>Bacillati</taxon>
        <taxon>Bacillota</taxon>
        <taxon>Bacilli</taxon>
        <taxon>Bacillales</taxon>
        <taxon>Paenibacillaceae</taxon>
        <taxon>Paenibacillus</taxon>
    </lineage>
</organism>
<gene>
    <name evidence="2" type="ORF">KP014_15435</name>
    <name evidence="3" type="ORF">SAMN04487895_10358</name>
</gene>
<evidence type="ECO:0000256" key="1">
    <source>
        <dbReference type="SAM" id="MobiDB-lite"/>
    </source>
</evidence>
<reference evidence="3 4" key="1">
    <citation type="submission" date="2016-10" db="EMBL/GenBank/DDBJ databases">
        <authorList>
            <person name="de Groot N.N."/>
        </authorList>
    </citation>
    <scope>NUCLEOTIDE SEQUENCE [LARGE SCALE GENOMIC DNA]</scope>
    <source>
        <strain evidence="3 4">CGMCC 1.10238</strain>
    </source>
</reference>
<evidence type="ECO:0000313" key="2">
    <source>
        <dbReference type="EMBL" id="QWU13392.1"/>
    </source>
</evidence>
<reference evidence="2 5" key="2">
    <citation type="submission" date="2021-06" db="EMBL/GenBank/DDBJ databases">
        <title>Whole genome sequence of Paenibacillus sophorae DSM23020 for comparative genomics.</title>
        <authorList>
            <person name="Kim M.-J."/>
            <person name="Lee G."/>
            <person name="Shin J.-H."/>
        </authorList>
    </citation>
    <scope>NUCLEOTIDE SEQUENCE [LARGE SCALE GENOMIC DNA]</scope>
    <source>
        <strain evidence="2 5">DSM 23020</strain>
    </source>
</reference>
<accession>A0A1H8JKX8</accession>
<keyword evidence="5" id="KW-1185">Reference proteome</keyword>
<evidence type="ECO:0000313" key="4">
    <source>
        <dbReference type="Proteomes" id="UP000198809"/>
    </source>
</evidence>
<dbReference type="EMBL" id="CP076607">
    <property type="protein sequence ID" value="QWU13392.1"/>
    <property type="molecule type" value="Genomic_DNA"/>
</dbReference>
<evidence type="ECO:0000313" key="5">
    <source>
        <dbReference type="Proteomes" id="UP000683429"/>
    </source>
</evidence>
<dbReference type="STRING" id="1333845.SAMN04487895_10358"/>
<dbReference type="RefSeq" id="WP_036600903.1">
    <property type="nucleotide sequence ID" value="NZ_CP076607.1"/>
</dbReference>
<feature type="compositionally biased region" description="Basic and acidic residues" evidence="1">
    <location>
        <begin position="468"/>
        <end position="490"/>
    </location>
</feature>